<evidence type="ECO:0000313" key="11">
    <source>
        <dbReference type="Proteomes" id="UP000326532"/>
    </source>
</evidence>
<comment type="similarity">
    <text evidence="2">Belongs to the cytochrome P450 family.</text>
</comment>
<keyword evidence="9" id="KW-0472">Membrane</keyword>
<dbReference type="CDD" id="cd11058">
    <property type="entry name" value="CYP60B-like"/>
    <property type="match status" value="2"/>
</dbReference>
<evidence type="ECO:0000256" key="9">
    <source>
        <dbReference type="SAM" id="Phobius"/>
    </source>
</evidence>
<feature type="transmembrane region" description="Helical" evidence="9">
    <location>
        <begin position="144"/>
        <end position="163"/>
    </location>
</feature>
<feature type="binding site" description="axial binding residue" evidence="8">
    <location>
        <position position="581"/>
    </location>
    <ligand>
        <name>heme</name>
        <dbReference type="ChEBI" id="CHEBI:30413"/>
    </ligand>
    <ligandPart>
        <name>Fe</name>
        <dbReference type="ChEBI" id="CHEBI:18248"/>
    </ligandPart>
</feature>
<dbReference type="InterPro" id="IPR002401">
    <property type="entry name" value="Cyt_P450_E_grp-I"/>
</dbReference>
<evidence type="ECO:0000256" key="2">
    <source>
        <dbReference type="ARBA" id="ARBA00010617"/>
    </source>
</evidence>
<dbReference type="Pfam" id="PF00067">
    <property type="entry name" value="p450"/>
    <property type="match status" value="2"/>
</dbReference>
<keyword evidence="9" id="KW-0812">Transmembrane</keyword>
<dbReference type="GO" id="GO:0004497">
    <property type="term" value="F:monooxygenase activity"/>
    <property type="evidence" value="ECO:0007669"/>
    <property type="project" value="UniProtKB-KW"/>
</dbReference>
<dbReference type="InterPro" id="IPR013901">
    <property type="entry name" value="Anthrone_oxy"/>
</dbReference>
<dbReference type="Proteomes" id="UP000326532">
    <property type="component" value="Unassembled WGS sequence"/>
</dbReference>
<name>A0A5N6DFP3_ASPPA</name>
<accession>A0A5N6DFP3</accession>
<dbReference type="OMA" id="NEEWRTI"/>
<dbReference type="InterPro" id="IPR017972">
    <property type="entry name" value="Cyt_P450_CS"/>
</dbReference>
<evidence type="ECO:0000256" key="7">
    <source>
        <dbReference type="ARBA" id="ARBA00023033"/>
    </source>
</evidence>
<dbReference type="PANTHER" id="PTHR24305:SF210">
    <property type="entry name" value="CYTOCHROME P450 MONOOXYGENASE ASQL-RELATED"/>
    <property type="match status" value="1"/>
</dbReference>
<dbReference type="EMBL" id="ML734987">
    <property type="protein sequence ID" value="KAB8203757.1"/>
    <property type="molecule type" value="Genomic_DNA"/>
</dbReference>
<comment type="cofactor">
    <cofactor evidence="1 8">
        <name>heme</name>
        <dbReference type="ChEBI" id="CHEBI:30413"/>
    </cofactor>
</comment>
<evidence type="ECO:0000256" key="1">
    <source>
        <dbReference type="ARBA" id="ARBA00001971"/>
    </source>
</evidence>
<dbReference type="PANTHER" id="PTHR24305">
    <property type="entry name" value="CYTOCHROME P450"/>
    <property type="match status" value="1"/>
</dbReference>
<evidence type="ECO:0000313" key="10">
    <source>
        <dbReference type="EMBL" id="KAB8203757.1"/>
    </source>
</evidence>
<dbReference type="GO" id="GO:0016705">
    <property type="term" value="F:oxidoreductase activity, acting on paired donors, with incorporation or reduction of molecular oxygen"/>
    <property type="evidence" value="ECO:0007669"/>
    <property type="project" value="InterPro"/>
</dbReference>
<evidence type="ECO:0000256" key="4">
    <source>
        <dbReference type="ARBA" id="ARBA00022723"/>
    </source>
</evidence>
<dbReference type="VEuPathDB" id="FungiDB:BDV34DRAFT_236238"/>
<dbReference type="SUPFAM" id="SSF48264">
    <property type="entry name" value="Cytochrome P450"/>
    <property type="match status" value="2"/>
</dbReference>
<evidence type="ECO:0000256" key="8">
    <source>
        <dbReference type="PIRSR" id="PIRSR602401-1"/>
    </source>
</evidence>
<dbReference type="InterPro" id="IPR036396">
    <property type="entry name" value="Cyt_P450_sf"/>
</dbReference>
<dbReference type="GO" id="GO:0005506">
    <property type="term" value="F:iron ion binding"/>
    <property type="evidence" value="ECO:0007669"/>
    <property type="project" value="InterPro"/>
</dbReference>
<dbReference type="GO" id="GO:0045122">
    <property type="term" value="P:aflatoxin biosynthetic process"/>
    <property type="evidence" value="ECO:0007669"/>
    <property type="project" value="UniProtKB-ARBA"/>
</dbReference>
<feature type="transmembrane region" description="Helical" evidence="9">
    <location>
        <begin position="63"/>
        <end position="83"/>
    </location>
</feature>
<feature type="transmembrane region" description="Helical" evidence="9">
    <location>
        <begin position="119"/>
        <end position="138"/>
    </location>
</feature>
<evidence type="ECO:0000256" key="6">
    <source>
        <dbReference type="ARBA" id="ARBA00023004"/>
    </source>
</evidence>
<reference evidence="10 11" key="1">
    <citation type="submission" date="2019-04" db="EMBL/GenBank/DDBJ databases">
        <title>Fungal friends and foes A comparative genomics study of 23 Aspergillus species from section Flavi.</title>
        <authorList>
            <consortium name="DOE Joint Genome Institute"/>
            <person name="Kjaerbolling I."/>
            <person name="Vesth T.C."/>
            <person name="Frisvad J.C."/>
            <person name="Nybo J.L."/>
            <person name="Theobald S."/>
            <person name="Kildgaard S."/>
            <person name="Petersen T.I."/>
            <person name="Kuo A."/>
            <person name="Sato A."/>
            <person name="Lyhne E.K."/>
            <person name="Kogle M.E."/>
            <person name="Wiebenga A."/>
            <person name="Kun R.S."/>
            <person name="Lubbers R.J."/>
            <person name="Makela M.R."/>
            <person name="Barry K."/>
            <person name="Chovatia M."/>
            <person name="Clum A."/>
            <person name="Daum C."/>
            <person name="Haridas S."/>
            <person name="He G."/>
            <person name="LaButti K."/>
            <person name="Lipzen A."/>
            <person name="Mondo S."/>
            <person name="Pangilinan J."/>
            <person name="Riley R."/>
            <person name="Salamov A."/>
            <person name="Simmons B.A."/>
            <person name="Magnuson J.K."/>
            <person name="Henrissat B."/>
            <person name="Mortensen U.H."/>
            <person name="Larsen T.O."/>
            <person name="De vries R.P."/>
            <person name="Grigoriev I.V."/>
            <person name="Machida M."/>
            <person name="Baker S.E."/>
            <person name="Andersen M.R."/>
        </authorList>
    </citation>
    <scope>NUCLEOTIDE SEQUENCE [LARGE SCALE GENOMIC DNA]</scope>
    <source>
        <strain evidence="10 11">CBS 117618</strain>
    </source>
</reference>
<keyword evidence="4 8" id="KW-0479">Metal-binding</keyword>
<evidence type="ECO:0000256" key="3">
    <source>
        <dbReference type="ARBA" id="ARBA00022617"/>
    </source>
</evidence>
<dbReference type="PRINTS" id="PR00385">
    <property type="entry name" value="P450"/>
</dbReference>
<sequence>MMSVYGLAMPAFLQTVTQSGQLVGYQRRLYLIGTTKGRVLGLTTTLLYASVSVHQYWTGKPWLVSAAAGLTTISLVPFTEIVMAPTNDALARLETETNSGAVVSWAETKQLVRRWDRFNAVRALFPLAGAVLGALIWAQTTTAMYFLSLPSLVIVIPVGYLLFHLGYNLFFHPLRGYPGPLLWRASSLPWKIALLRGTMHHDLMRFHQKYGDTVRIKPDEISYANAQAWRDIHAHVPGRPEFLKDPVRLPLAPNGVMSILVSDTKNHARFRSLFGHAFSDKGLRTQESTIVQYADLLVEVLREVADTGRSAEMVYYFNMAIFDSIGALSFGESFDSLKSRQLHPWVDAIHKNLKSVAISHVLRSMGIEFLTPYVLPKELRGKRQENYSYAVEKLNKRMKMEGDQGDFWDKVLVKSADDNQRGDGMSAGEMLNNAAVMVVAGSETTASALSGAMYLLCLSGKIEKATAEIRKSFASPEDIDLISVSHLPYLTAVIDETLRMYPAVPGQPPRVVPAGGATVCGRFVPEETRVGVSHLGTYFADYNFTHADKFIPERHLQKTEEPFKYDNYGAYQPWSVGLRNCIGRNLAYAEVRLTLAKLLWHFDFTLDVDKTGNFLDQKIWSIWAKRELYMQVLTPPSLALYRLWIHPLRSYPGPRWWAIWRGPYILSNIRGNLVRDLQRLHQQFGPVVRIAPNELSFIVPEAASPIYTSNPEFPKDPMHLPPFHNGTPGILAADHAHHRRYRRLLAFSFSDKGLRQQRSLIERSIDLLITQLHENCGQGPLDLTLWFNWATFDIIGDLAFGDSFGCLENVQTHPWIASIQGNVKLIPILNAFRRYRLDGLLRLLGSRKLLEQRRRNAQFTTDQVDRRLKNSSTPRGDIWDAVLAQKPDGEPPMSRDEMISNASAIVLAGSETSATLLSGCTWLLLKNPSHLHQLTSRIRSQFTHASEIDSQSVSRVEGLQAVLEESLRLYPPVPMQSNRIVPQAGAYIAGGWVPGGTSVGLQQFVACRSSSNFHRPDEFLPERWQGQGEFAHDRREVSQPFSIGPRNCIGRQLAYVEMRLILVKLLWHFDLRLDTTRMKDTDWLAEQGIWILWDKKPLWVTLEPRNE</sequence>
<dbReference type="InterPro" id="IPR001128">
    <property type="entry name" value="Cyt_P450"/>
</dbReference>
<keyword evidence="9" id="KW-1133">Transmembrane helix</keyword>
<dbReference type="Gene3D" id="1.10.630.10">
    <property type="entry name" value="Cytochrome P450"/>
    <property type="match status" value="2"/>
</dbReference>
<keyword evidence="5" id="KW-0560">Oxidoreductase</keyword>
<gene>
    <name evidence="10" type="ORF">BDV34DRAFT_236238</name>
</gene>
<dbReference type="InterPro" id="IPR050121">
    <property type="entry name" value="Cytochrome_P450_monoxygenase"/>
</dbReference>
<proteinExistence type="inferred from homology"/>
<dbReference type="AlphaFoldDB" id="A0A5N6DFP3"/>
<dbReference type="GO" id="GO:0020037">
    <property type="term" value="F:heme binding"/>
    <property type="evidence" value="ECO:0007669"/>
    <property type="project" value="InterPro"/>
</dbReference>
<evidence type="ECO:0000256" key="5">
    <source>
        <dbReference type="ARBA" id="ARBA00023002"/>
    </source>
</evidence>
<keyword evidence="11" id="KW-1185">Reference proteome</keyword>
<keyword evidence="3 8" id="KW-0349">Heme</keyword>
<dbReference type="Pfam" id="PF08592">
    <property type="entry name" value="Anthrone_oxy"/>
    <property type="match status" value="1"/>
</dbReference>
<dbReference type="PRINTS" id="PR00463">
    <property type="entry name" value="EP450I"/>
</dbReference>
<dbReference type="PROSITE" id="PS00086">
    <property type="entry name" value="CYTOCHROME_P450"/>
    <property type="match status" value="2"/>
</dbReference>
<keyword evidence="6 8" id="KW-0408">Iron</keyword>
<protein>
    <submittedName>
        <fullName evidence="10">Cytochrome P450</fullName>
    </submittedName>
</protein>
<organism evidence="10 11">
    <name type="scientific">Aspergillus parasiticus</name>
    <dbReference type="NCBI Taxonomy" id="5067"/>
    <lineage>
        <taxon>Eukaryota</taxon>
        <taxon>Fungi</taxon>
        <taxon>Dikarya</taxon>
        <taxon>Ascomycota</taxon>
        <taxon>Pezizomycotina</taxon>
        <taxon>Eurotiomycetes</taxon>
        <taxon>Eurotiomycetidae</taxon>
        <taxon>Eurotiales</taxon>
        <taxon>Aspergillaceae</taxon>
        <taxon>Aspergillus</taxon>
        <taxon>Aspergillus subgen. Circumdati</taxon>
    </lineage>
</organism>
<keyword evidence="7" id="KW-0503">Monooxygenase</keyword>
<dbReference type="FunFam" id="1.10.630.10:FF:000047">
    <property type="entry name" value="Cytochrome P450 monooxygenase"/>
    <property type="match status" value="2"/>
</dbReference>